<dbReference type="Proteomes" id="UP000275408">
    <property type="component" value="Unassembled WGS sequence"/>
</dbReference>
<dbReference type="AlphaFoldDB" id="A0A3M6TR55"/>
<protein>
    <submittedName>
        <fullName evidence="1">Uncharacterized protein</fullName>
    </submittedName>
</protein>
<name>A0A3M6TR55_POCDA</name>
<accession>A0A3M6TR55</accession>
<evidence type="ECO:0000313" key="2">
    <source>
        <dbReference type="Proteomes" id="UP000275408"/>
    </source>
</evidence>
<gene>
    <name evidence="1" type="ORF">pdam_00006361</name>
</gene>
<comment type="caution">
    <text evidence="1">The sequence shown here is derived from an EMBL/GenBank/DDBJ whole genome shotgun (WGS) entry which is preliminary data.</text>
</comment>
<reference evidence="1 2" key="1">
    <citation type="journal article" date="2018" name="Sci. Rep.">
        <title>Comparative analysis of the Pocillopora damicornis genome highlights role of immune system in coral evolution.</title>
        <authorList>
            <person name="Cunning R."/>
            <person name="Bay R.A."/>
            <person name="Gillette P."/>
            <person name="Baker A.C."/>
            <person name="Traylor-Knowles N."/>
        </authorList>
    </citation>
    <scope>NUCLEOTIDE SEQUENCE [LARGE SCALE GENOMIC DNA]</scope>
    <source>
        <strain evidence="1">RSMAS</strain>
        <tissue evidence="1">Whole animal</tissue>
    </source>
</reference>
<dbReference type="EMBL" id="RCHS01003146">
    <property type="protein sequence ID" value="RMX43734.1"/>
    <property type="molecule type" value="Genomic_DNA"/>
</dbReference>
<evidence type="ECO:0000313" key="1">
    <source>
        <dbReference type="EMBL" id="RMX43734.1"/>
    </source>
</evidence>
<sequence length="112" mass="12737">MEVTIVSSLGETGLKVIYPAVCQNEVQATGDMALLGHEAEAIAEFHYHNLEPMTSQNPQLAIVEELMKKYGQKLRKNHRRNLSKTWAKIPVLLTRRFESDGALQYYSDDIVF</sequence>
<organism evidence="1 2">
    <name type="scientific">Pocillopora damicornis</name>
    <name type="common">Cauliflower coral</name>
    <name type="synonym">Millepora damicornis</name>
    <dbReference type="NCBI Taxonomy" id="46731"/>
    <lineage>
        <taxon>Eukaryota</taxon>
        <taxon>Metazoa</taxon>
        <taxon>Cnidaria</taxon>
        <taxon>Anthozoa</taxon>
        <taxon>Hexacorallia</taxon>
        <taxon>Scleractinia</taxon>
        <taxon>Astrocoeniina</taxon>
        <taxon>Pocilloporidae</taxon>
        <taxon>Pocillopora</taxon>
    </lineage>
</organism>
<keyword evidence="2" id="KW-1185">Reference proteome</keyword>
<proteinExistence type="predicted"/>